<evidence type="ECO:0000313" key="2">
    <source>
        <dbReference type="Proteomes" id="UP000007841"/>
    </source>
</evidence>
<dbReference type="HOGENOM" id="CLU_1667083_0_0_6"/>
<dbReference type="KEGG" id="kpm:KPHS_22530"/>
<accession>A0A0H3GSA8</accession>
<dbReference type="PATRIC" id="fig|1125630.4.peg.2193"/>
<reference evidence="1 2" key="1">
    <citation type="journal article" date="2012" name="J. Bacteriol.">
        <title>Complete genome sequence of Klebsiella pneumoniae subsp. pneumoniae HS11286, a multidrug-resistant strain isolated from human sputum.</title>
        <authorList>
            <person name="Liu P."/>
            <person name="Li P."/>
            <person name="Jiang X."/>
            <person name="Bi D."/>
            <person name="Xie Y."/>
            <person name="Tai C."/>
            <person name="Deng Z."/>
            <person name="Rajakumar K."/>
            <person name="Ou H.Y."/>
        </authorList>
    </citation>
    <scope>NUCLEOTIDE SEQUENCE [LARGE SCALE GENOMIC DNA]</scope>
    <source>
        <strain evidence="1 2">HS11286</strain>
    </source>
</reference>
<gene>
    <name evidence="1" type="ordered locus">KPHS_22530</name>
</gene>
<keyword evidence="2" id="KW-1185">Reference proteome</keyword>
<dbReference type="RefSeq" id="WP_004198239.1">
    <property type="nucleotide sequence ID" value="NC_016845.1"/>
</dbReference>
<dbReference type="Proteomes" id="UP000007841">
    <property type="component" value="Chromosome"/>
</dbReference>
<dbReference type="EMBL" id="CP003200">
    <property type="protein sequence ID" value="AEW60951.1"/>
    <property type="molecule type" value="Genomic_DNA"/>
</dbReference>
<dbReference type="GeneID" id="11847271"/>
<sequence length="158" mass="18942">MMNNNNLQHNQFFTIEQDFSPEKITDAERLVMERFSHIYANWADEKNLSREAEELRVREIKGFKNILLSPWTLSDVTIEWDYWESVLRHRYKTQNGDGYVQIIWDRRGWLTDLLCAMKPVTRAEALTVCKWLLACDYFEERDSLFDRIILNLVGECEE</sequence>
<name>A0A0H3GSA8_KLEPH</name>
<dbReference type="AlphaFoldDB" id="A0A0H3GSA8"/>
<dbReference type="RefSeq" id="YP_005226553.1">
    <property type="nucleotide sequence ID" value="NC_016845.1"/>
</dbReference>
<dbReference type="STRING" id="1125630.KPHS_22530"/>
<protein>
    <submittedName>
        <fullName evidence="1">Uncharacterized protein</fullName>
    </submittedName>
</protein>
<proteinExistence type="predicted"/>
<evidence type="ECO:0000313" key="1">
    <source>
        <dbReference type="EMBL" id="AEW60951.1"/>
    </source>
</evidence>
<organism evidence="1 2">
    <name type="scientific">Klebsiella pneumoniae subsp. pneumoniae (strain HS11286)</name>
    <dbReference type="NCBI Taxonomy" id="1125630"/>
    <lineage>
        <taxon>Bacteria</taxon>
        <taxon>Pseudomonadati</taxon>
        <taxon>Pseudomonadota</taxon>
        <taxon>Gammaproteobacteria</taxon>
        <taxon>Enterobacterales</taxon>
        <taxon>Enterobacteriaceae</taxon>
        <taxon>Klebsiella/Raoultella group</taxon>
        <taxon>Klebsiella</taxon>
        <taxon>Klebsiella pneumoniae complex</taxon>
    </lineage>
</organism>